<keyword evidence="3" id="KW-1185">Reference proteome</keyword>
<name>A0A1V9EXF5_9BACT</name>
<dbReference type="AlphaFoldDB" id="A0A1V9EXF5"/>
<feature type="domain" description="Calcineurin-like phosphoesterase" evidence="1">
    <location>
        <begin position="59"/>
        <end position="257"/>
    </location>
</feature>
<gene>
    <name evidence="2" type="ORF">A4H97_02965</name>
</gene>
<protein>
    <submittedName>
        <fullName evidence="2">Metallophosphoesterase</fullName>
    </submittedName>
</protein>
<dbReference type="Proteomes" id="UP000192610">
    <property type="component" value="Unassembled WGS sequence"/>
</dbReference>
<evidence type="ECO:0000313" key="2">
    <source>
        <dbReference type="EMBL" id="OQP50800.1"/>
    </source>
</evidence>
<comment type="caution">
    <text evidence="2">The sequence shown here is derived from an EMBL/GenBank/DDBJ whole genome shotgun (WGS) entry which is preliminary data.</text>
</comment>
<dbReference type="STRING" id="354355.SAMN05660816_00348"/>
<dbReference type="GO" id="GO:0016787">
    <property type="term" value="F:hydrolase activity"/>
    <property type="evidence" value="ECO:0007669"/>
    <property type="project" value="InterPro"/>
</dbReference>
<dbReference type="RefSeq" id="WP_081199220.1">
    <property type="nucleotide sequence ID" value="NZ_FOCZ01000001.1"/>
</dbReference>
<accession>A0A1V9EXF5</accession>
<reference evidence="3" key="1">
    <citation type="submission" date="2016-04" db="EMBL/GenBank/DDBJ databases">
        <authorList>
            <person name="Chen L."/>
            <person name="Zhuang W."/>
            <person name="Wang G."/>
        </authorList>
    </citation>
    <scope>NUCLEOTIDE SEQUENCE [LARGE SCALE GENOMIC DNA]</scope>
    <source>
        <strain evidence="3">17621</strain>
    </source>
</reference>
<dbReference type="InterPro" id="IPR029052">
    <property type="entry name" value="Metallo-depent_PP-like"/>
</dbReference>
<evidence type="ECO:0000313" key="3">
    <source>
        <dbReference type="Proteomes" id="UP000192610"/>
    </source>
</evidence>
<dbReference type="InterPro" id="IPR004843">
    <property type="entry name" value="Calcineurin-like_PHP"/>
</dbReference>
<dbReference type="EMBL" id="LVXG01000012">
    <property type="protein sequence ID" value="OQP50800.1"/>
    <property type="molecule type" value="Genomic_DNA"/>
</dbReference>
<dbReference type="OrthoDB" id="9773199at2"/>
<organism evidence="2 3">
    <name type="scientific">Niastella yeongjuensis</name>
    <dbReference type="NCBI Taxonomy" id="354355"/>
    <lineage>
        <taxon>Bacteria</taxon>
        <taxon>Pseudomonadati</taxon>
        <taxon>Bacteroidota</taxon>
        <taxon>Chitinophagia</taxon>
        <taxon>Chitinophagales</taxon>
        <taxon>Chitinophagaceae</taxon>
        <taxon>Niastella</taxon>
    </lineage>
</organism>
<dbReference type="Pfam" id="PF00149">
    <property type="entry name" value="Metallophos"/>
    <property type="match status" value="1"/>
</dbReference>
<evidence type="ECO:0000259" key="1">
    <source>
        <dbReference type="Pfam" id="PF00149"/>
    </source>
</evidence>
<dbReference type="SUPFAM" id="SSF56300">
    <property type="entry name" value="Metallo-dependent phosphatases"/>
    <property type="match status" value="1"/>
</dbReference>
<proteinExistence type="predicted"/>
<dbReference type="Gene3D" id="3.60.21.10">
    <property type="match status" value="1"/>
</dbReference>
<sequence length="372" mass="43161">MKKLLQRLFKKPVTWLAERLSSSPKKDQVFASLSALLKNIQNKKESSGLIVPFELPTGRFVIFSDEHKGARDAADDFRLAEKNYLNALNYYYDNGYQFINLGDCEELWENKPDIVMEKNQTDFQAELRFLQQDRYYRTFGNHDLQWKYDFPRNRFLKPFFGDKLKIYEGILLTTTYNNRPYSIFCTHGHQGDKKSDGNAFSTWFVAAIWTPLQRFLEISINSTSDSFELVDKHNIIMYEWSATQKDLVFISGHTHKPVFASLDHIERLNKALEKAKASQDAAVIQSLEVELEKRKAEYAGKQFHKTMVIPSYFNSGCCCFSDGDITGIEIEGDSIRLIKWKEESGQSHRVILEQCPLSYLFDMISMPQEPAL</sequence>